<keyword evidence="1" id="KW-0862">Zinc</keyword>
<dbReference type="Pfam" id="PF22936">
    <property type="entry name" value="Pol_BBD"/>
    <property type="match status" value="1"/>
</dbReference>
<sequence>MLRNKIGQINLFNSTLSLNKFRDYTCFYCTQKGHVAKSCMTKLSDERLYAQAGSITFRHGDEATRARIRKNKETVKCFKCQGTGHFANAYPQDDTKTMQKQEKKTTAAIPSLPEPKVSVKYPEFIHFRTRGIIDGTDKGSWDDFWYISNTSNKYMTANLKFFLNLKEEFSIEKLEKQGKFLFTYGIGEVLIENGEGTYMIPGVHYAPEVTLNILSIDLLKQQGFEISSNEDRCTLAYMFKDKRGKDINLDRMREQHNIYLEDYFDALDRSANIERKVEQPYEKENDDVEIGNFRECVAFLDLIRKRKALSNEWEVHRDKFNRVLTWFFNHFLMRPLPGSLPPIIKGVTIHLFDLYELIECMGGYISVQFEGDFEGLAEILGLERSDGLDIPYKLNINRLF</sequence>
<evidence type="ECO:0000256" key="1">
    <source>
        <dbReference type="PROSITE-ProRule" id="PRU00047"/>
    </source>
</evidence>
<dbReference type="Pfam" id="PF00098">
    <property type="entry name" value="zf-CCHC"/>
    <property type="match status" value="1"/>
</dbReference>
<dbReference type="SMART" id="SM00343">
    <property type="entry name" value="ZnF_C2HC"/>
    <property type="match status" value="2"/>
</dbReference>
<gene>
    <name evidence="3" type="ORF">Tco_0705760</name>
</gene>
<protein>
    <submittedName>
        <fullName evidence="3">ARID DNA-binding domain-containing protein</fullName>
    </submittedName>
</protein>
<keyword evidence="4" id="KW-1185">Reference proteome</keyword>
<dbReference type="InterPro" id="IPR054722">
    <property type="entry name" value="PolX-like_BBD"/>
</dbReference>
<name>A0ABQ4Y5M1_9ASTR</name>
<dbReference type="InterPro" id="IPR001878">
    <property type="entry name" value="Znf_CCHC"/>
</dbReference>
<dbReference type="Gene3D" id="1.10.150.60">
    <property type="entry name" value="ARID DNA-binding domain"/>
    <property type="match status" value="1"/>
</dbReference>
<dbReference type="SUPFAM" id="SSF57756">
    <property type="entry name" value="Retrovirus zinc finger-like domains"/>
    <property type="match status" value="1"/>
</dbReference>
<accession>A0ABQ4Y5M1</accession>
<keyword evidence="1" id="KW-0479">Metal-binding</keyword>
<dbReference type="InterPro" id="IPR036431">
    <property type="entry name" value="ARID_dom_sf"/>
</dbReference>
<dbReference type="InterPro" id="IPR036875">
    <property type="entry name" value="Znf_CCHC_sf"/>
</dbReference>
<dbReference type="PANTHER" id="PTHR46410">
    <property type="entry name" value="AT-RICH INTERACTIVE DOMAIN-CONTAINING PROTEIN 2"/>
    <property type="match status" value="1"/>
</dbReference>
<evidence type="ECO:0000313" key="4">
    <source>
        <dbReference type="Proteomes" id="UP001151760"/>
    </source>
</evidence>
<dbReference type="Gene3D" id="4.10.60.10">
    <property type="entry name" value="Zinc finger, CCHC-type"/>
    <property type="match status" value="1"/>
</dbReference>
<evidence type="ECO:0000259" key="2">
    <source>
        <dbReference type="PROSITE" id="PS50158"/>
    </source>
</evidence>
<dbReference type="EMBL" id="BQNB010010114">
    <property type="protein sequence ID" value="GJS72919.1"/>
    <property type="molecule type" value="Genomic_DNA"/>
</dbReference>
<dbReference type="PROSITE" id="PS50158">
    <property type="entry name" value="ZF_CCHC"/>
    <property type="match status" value="1"/>
</dbReference>
<evidence type="ECO:0000313" key="3">
    <source>
        <dbReference type="EMBL" id="GJS72919.1"/>
    </source>
</evidence>
<keyword evidence="1" id="KW-0863">Zinc-finger</keyword>
<proteinExistence type="predicted"/>
<keyword evidence="3" id="KW-0238">DNA-binding</keyword>
<comment type="caution">
    <text evidence="3">The sequence shown here is derived from an EMBL/GenBank/DDBJ whole genome shotgun (WGS) entry which is preliminary data.</text>
</comment>
<dbReference type="PANTHER" id="PTHR46410:SF26">
    <property type="entry name" value="BULB-TYPE LECTIN DOMAIN-CONTAINING PROTEIN-RELATED"/>
    <property type="match status" value="1"/>
</dbReference>
<dbReference type="Proteomes" id="UP001151760">
    <property type="component" value="Unassembled WGS sequence"/>
</dbReference>
<organism evidence="3 4">
    <name type="scientific">Tanacetum coccineum</name>
    <dbReference type="NCBI Taxonomy" id="301880"/>
    <lineage>
        <taxon>Eukaryota</taxon>
        <taxon>Viridiplantae</taxon>
        <taxon>Streptophyta</taxon>
        <taxon>Embryophyta</taxon>
        <taxon>Tracheophyta</taxon>
        <taxon>Spermatophyta</taxon>
        <taxon>Magnoliopsida</taxon>
        <taxon>eudicotyledons</taxon>
        <taxon>Gunneridae</taxon>
        <taxon>Pentapetalae</taxon>
        <taxon>asterids</taxon>
        <taxon>campanulids</taxon>
        <taxon>Asterales</taxon>
        <taxon>Asteraceae</taxon>
        <taxon>Asteroideae</taxon>
        <taxon>Anthemideae</taxon>
        <taxon>Anthemidinae</taxon>
        <taxon>Tanacetum</taxon>
    </lineage>
</organism>
<dbReference type="GO" id="GO:0003677">
    <property type="term" value="F:DNA binding"/>
    <property type="evidence" value="ECO:0007669"/>
    <property type="project" value="UniProtKB-KW"/>
</dbReference>
<reference evidence="3" key="1">
    <citation type="journal article" date="2022" name="Int. J. Mol. Sci.">
        <title>Draft Genome of Tanacetum Coccineum: Genomic Comparison of Closely Related Tanacetum-Family Plants.</title>
        <authorList>
            <person name="Yamashiro T."/>
            <person name="Shiraishi A."/>
            <person name="Nakayama K."/>
            <person name="Satake H."/>
        </authorList>
    </citation>
    <scope>NUCLEOTIDE SEQUENCE</scope>
</reference>
<dbReference type="SUPFAM" id="SSF46774">
    <property type="entry name" value="ARID-like"/>
    <property type="match status" value="1"/>
</dbReference>
<feature type="domain" description="CCHC-type" evidence="2">
    <location>
        <begin position="26"/>
        <end position="39"/>
    </location>
</feature>
<reference evidence="3" key="2">
    <citation type="submission" date="2022-01" db="EMBL/GenBank/DDBJ databases">
        <authorList>
            <person name="Yamashiro T."/>
            <person name="Shiraishi A."/>
            <person name="Satake H."/>
            <person name="Nakayama K."/>
        </authorList>
    </citation>
    <scope>NUCLEOTIDE SEQUENCE</scope>
</reference>